<feature type="transmembrane region" description="Helical" evidence="6">
    <location>
        <begin position="200"/>
        <end position="221"/>
    </location>
</feature>
<dbReference type="AlphaFoldDB" id="A0A0G1RKU6"/>
<keyword evidence="2" id="KW-1003">Cell membrane</keyword>
<dbReference type="InterPro" id="IPR022791">
    <property type="entry name" value="L-PG_synthase/AglD"/>
</dbReference>
<name>A0A0G1RKU6_UNCKA</name>
<evidence type="ECO:0000256" key="3">
    <source>
        <dbReference type="ARBA" id="ARBA00022692"/>
    </source>
</evidence>
<reference evidence="7 8" key="1">
    <citation type="journal article" date="2015" name="Nature">
        <title>rRNA introns, odd ribosomes, and small enigmatic genomes across a large radiation of phyla.</title>
        <authorList>
            <person name="Brown C.T."/>
            <person name="Hug L.A."/>
            <person name="Thomas B.C."/>
            <person name="Sharon I."/>
            <person name="Castelle C.J."/>
            <person name="Singh A."/>
            <person name="Wilkins M.J."/>
            <person name="Williams K.H."/>
            <person name="Banfield J.F."/>
        </authorList>
    </citation>
    <scope>NUCLEOTIDE SEQUENCE [LARGE SCALE GENOMIC DNA]</scope>
</reference>
<evidence type="ECO:0000256" key="4">
    <source>
        <dbReference type="ARBA" id="ARBA00022989"/>
    </source>
</evidence>
<evidence type="ECO:0000256" key="2">
    <source>
        <dbReference type="ARBA" id="ARBA00022475"/>
    </source>
</evidence>
<keyword evidence="5 6" id="KW-0472">Membrane</keyword>
<evidence type="ECO:0000256" key="1">
    <source>
        <dbReference type="ARBA" id="ARBA00004651"/>
    </source>
</evidence>
<evidence type="ECO:0000256" key="5">
    <source>
        <dbReference type="ARBA" id="ARBA00023136"/>
    </source>
</evidence>
<comment type="subcellular location">
    <subcellularLocation>
        <location evidence="1">Cell membrane</location>
        <topology evidence="1">Multi-pass membrane protein</topology>
    </subcellularLocation>
</comment>
<feature type="transmembrane region" description="Helical" evidence="6">
    <location>
        <begin position="75"/>
        <end position="94"/>
    </location>
</feature>
<sequence>MKNRKLLLKILVSLLLLAVIIWTQDTDKVFRNISGFNFIYALPVCLLLILNYIVSSVRWKALLIHQNSDKAPLKYLTSLYFIGAFFNNFLPTSIGGDGYKIYKLGQKINNTTDAFSATFMERFTGVMALTVISLASLISILGWFGLLLFFLFWIAAVFGFFVLKKISAMSFTNKHLSLLAQKTADVYRSLSQYASYKKELFWALITSFVVQLLAVFSQYFVFKGVGITLPIFYSLFAFPFIFLAGYAIPSLNGVGVQDALYVRLFGSIGVVSEIAVSASILYHLFRLGVSLIGGVLYAVGKAD</sequence>
<protein>
    <recommendedName>
        <fullName evidence="9">Lysylphosphatidylglycerol synthetase/UPF0104</fullName>
    </recommendedName>
</protein>
<dbReference type="Pfam" id="PF03706">
    <property type="entry name" value="LPG_synthase_TM"/>
    <property type="match status" value="1"/>
</dbReference>
<keyword evidence="3 6" id="KW-0812">Transmembrane</keyword>
<gene>
    <name evidence="7" type="ORF">UX79_C0003G0019</name>
</gene>
<keyword evidence="4 6" id="KW-1133">Transmembrane helix</keyword>
<feature type="transmembrane region" description="Helical" evidence="6">
    <location>
        <begin position="33"/>
        <end position="54"/>
    </location>
</feature>
<dbReference type="PANTHER" id="PTHR40277">
    <property type="entry name" value="BLL5419 PROTEIN"/>
    <property type="match status" value="1"/>
</dbReference>
<dbReference type="PANTHER" id="PTHR40277:SF1">
    <property type="entry name" value="BLL5419 PROTEIN"/>
    <property type="match status" value="1"/>
</dbReference>
<dbReference type="NCBIfam" id="TIGR00374">
    <property type="entry name" value="flippase-like domain"/>
    <property type="match status" value="1"/>
</dbReference>
<dbReference type="Proteomes" id="UP000034684">
    <property type="component" value="Unassembled WGS sequence"/>
</dbReference>
<evidence type="ECO:0000313" key="7">
    <source>
        <dbReference type="EMBL" id="KKU57949.1"/>
    </source>
</evidence>
<evidence type="ECO:0000313" key="8">
    <source>
        <dbReference type="Proteomes" id="UP000034684"/>
    </source>
</evidence>
<evidence type="ECO:0000256" key="6">
    <source>
        <dbReference type="SAM" id="Phobius"/>
    </source>
</evidence>
<comment type="caution">
    <text evidence="7">The sequence shown here is derived from an EMBL/GenBank/DDBJ whole genome shotgun (WGS) entry which is preliminary data.</text>
</comment>
<organism evidence="7 8">
    <name type="scientific">candidate division WWE3 bacterium GW2011_GWB1_47_11</name>
    <dbReference type="NCBI Taxonomy" id="1619117"/>
    <lineage>
        <taxon>Bacteria</taxon>
        <taxon>Katanobacteria</taxon>
    </lineage>
</organism>
<dbReference type="GO" id="GO:0005886">
    <property type="term" value="C:plasma membrane"/>
    <property type="evidence" value="ECO:0007669"/>
    <property type="project" value="UniProtKB-SubCell"/>
</dbReference>
<feature type="transmembrane region" description="Helical" evidence="6">
    <location>
        <begin position="260"/>
        <end position="285"/>
    </location>
</feature>
<evidence type="ECO:0008006" key="9">
    <source>
        <dbReference type="Google" id="ProtNLM"/>
    </source>
</evidence>
<accession>A0A0G1RKU6</accession>
<proteinExistence type="predicted"/>
<dbReference type="EMBL" id="LCNN01000003">
    <property type="protein sequence ID" value="KKU57949.1"/>
    <property type="molecule type" value="Genomic_DNA"/>
</dbReference>
<feature type="transmembrane region" description="Helical" evidence="6">
    <location>
        <begin position="227"/>
        <end position="248"/>
    </location>
</feature>
<feature type="transmembrane region" description="Helical" evidence="6">
    <location>
        <begin position="130"/>
        <end position="163"/>
    </location>
</feature>